<protein>
    <submittedName>
        <fullName evidence="1">Uncharacterized protein</fullName>
    </submittedName>
</protein>
<sequence length="34" mass="3838">MTLATDHQCNSINKLINSSNQNPQMGFSIYIIIQ</sequence>
<reference evidence="1" key="1">
    <citation type="submission" date="2018-02" db="EMBL/GenBank/DDBJ databases">
        <title>Rhizophora mucronata_Transcriptome.</title>
        <authorList>
            <person name="Meera S.P."/>
            <person name="Sreeshan A."/>
            <person name="Augustine A."/>
        </authorList>
    </citation>
    <scope>NUCLEOTIDE SEQUENCE</scope>
    <source>
        <tissue evidence="1">Leaf</tissue>
    </source>
</reference>
<accession>A0A2P2PY29</accession>
<organism evidence="1">
    <name type="scientific">Rhizophora mucronata</name>
    <name type="common">Asiatic mangrove</name>
    <dbReference type="NCBI Taxonomy" id="61149"/>
    <lineage>
        <taxon>Eukaryota</taxon>
        <taxon>Viridiplantae</taxon>
        <taxon>Streptophyta</taxon>
        <taxon>Embryophyta</taxon>
        <taxon>Tracheophyta</taxon>
        <taxon>Spermatophyta</taxon>
        <taxon>Magnoliopsida</taxon>
        <taxon>eudicotyledons</taxon>
        <taxon>Gunneridae</taxon>
        <taxon>Pentapetalae</taxon>
        <taxon>rosids</taxon>
        <taxon>fabids</taxon>
        <taxon>Malpighiales</taxon>
        <taxon>Rhizophoraceae</taxon>
        <taxon>Rhizophora</taxon>
    </lineage>
</organism>
<proteinExistence type="predicted"/>
<name>A0A2P2PY29_RHIMU</name>
<evidence type="ECO:0000313" key="1">
    <source>
        <dbReference type="EMBL" id="MBX59632.1"/>
    </source>
</evidence>
<dbReference type="AlphaFoldDB" id="A0A2P2PY29"/>
<dbReference type="EMBL" id="GGEC01079148">
    <property type="protein sequence ID" value="MBX59632.1"/>
    <property type="molecule type" value="Transcribed_RNA"/>
</dbReference>